<dbReference type="PANTHER" id="PTHR43755:SF1">
    <property type="entry name" value="FAD-DEPENDENT PYRIDINE NUCLEOTIDE-DISULPHIDE OXIDOREDUCTASE"/>
    <property type="match status" value="1"/>
</dbReference>
<dbReference type="AlphaFoldDB" id="U6BS92"/>
<reference evidence="2" key="1">
    <citation type="submission" date="2013-02" db="EMBL/GenBank/DDBJ databases">
        <title>Metagenomic evidence for sulfide oxidation in extremely acidic cave biofilms.</title>
        <authorList>
            <person name="Jones D.S."/>
            <person name="Shaperdoth I."/>
            <person name="Macaady J.L."/>
        </authorList>
    </citation>
    <scope>NUCLEOTIDE SEQUENCE</scope>
</reference>
<dbReference type="InterPro" id="IPR052541">
    <property type="entry name" value="SQRD"/>
</dbReference>
<dbReference type="PANTHER" id="PTHR43755">
    <property type="match status" value="1"/>
</dbReference>
<feature type="non-terminal residue" evidence="2">
    <location>
        <position position="190"/>
    </location>
</feature>
<name>U6BS92_9ZZZZ</name>
<dbReference type="SUPFAM" id="SSF51905">
    <property type="entry name" value="FAD/NAD(P)-binding domain"/>
    <property type="match status" value="1"/>
</dbReference>
<sequence length="190" mass="21298">MEMKKIAIIGGGFAGLRILYKLNKSLHGKISIDLIDKNDYSLEKPSLPEVAFAGKEVEKVRIPISSTIRGRNSRFIKGEVTNIDPKENVIHFENGESIKYDYLAITTGAVKDYDSIAGFREHGFSICDDIEADRLSKKLKEFQGGHIVIGSSPTEWDSESTDIRLKAPCEGPIGEVMFMVDSYLRDRELR</sequence>
<dbReference type="InterPro" id="IPR036188">
    <property type="entry name" value="FAD/NAD-bd_sf"/>
</dbReference>
<gene>
    <name evidence="2" type="primary">sqr</name>
</gene>
<dbReference type="Gene3D" id="3.50.50.60">
    <property type="entry name" value="FAD/NAD(P)-binding domain"/>
    <property type="match status" value="2"/>
</dbReference>
<dbReference type="GO" id="GO:0016491">
    <property type="term" value="F:oxidoreductase activity"/>
    <property type="evidence" value="ECO:0007669"/>
    <property type="project" value="InterPro"/>
</dbReference>
<organism evidence="2">
    <name type="scientific">uncultured prokaryote</name>
    <dbReference type="NCBI Taxonomy" id="198431"/>
    <lineage>
        <taxon>unclassified sequences</taxon>
        <taxon>environmental samples</taxon>
    </lineage>
</organism>
<feature type="domain" description="FAD/NAD(P)-binding" evidence="1">
    <location>
        <begin position="5"/>
        <end position="153"/>
    </location>
</feature>
<dbReference type="EMBL" id="KC582540">
    <property type="protein sequence ID" value="AHA38174.1"/>
    <property type="molecule type" value="Genomic_DNA"/>
</dbReference>
<dbReference type="Pfam" id="PF07992">
    <property type="entry name" value="Pyr_redox_2"/>
    <property type="match status" value="1"/>
</dbReference>
<accession>U6BS92</accession>
<dbReference type="InterPro" id="IPR023753">
    <property type="entry name" value="FAD/NAD-binding_dom"/>
</dbReference>
<evidence type="ECO:0000259" key="1">
    <source>
        <dbReference type="Pfam" id="PF07992"/>
    </source>
</evidence>
<protein>
    <submittedName>
        <fullName evidence="2">Sulfide:quinone oxidoreductase</fullName>
    </submittedName>
</protein>
<evidence type="ECO:0000313" key="2">
    <source>
        <dbReference type="EMBL" id="AHA38174.1"/>
    </source>
</evidence>
<proteinExistence type="predicted"/>